<sequence length="473" mass="51265">MRWAALALAAVARAVVTQPKPTVTPPAPAVAPRTGKLGEFDFDKLAPYEQLRGEFDREKILGFMAERPLVVAKRLGVVASTFKRTRDAWEADEATAPERRTRGGMLRDAIASLGPVSVKVGQTLSQRPDLVGEEACEALKALQTRNAAFSNEAAFAYMADEFGLEHPGLLAPGIREPAAVASLGQVYRGATHGGQDVAVKVQRPDALRTVAVDYTCFAVVWALVEKWWAWKRGAAFDNGDIGEVVDTVADGIFDELNYDLEAVNAAEFKQSLDFLGFVDVPTFLPELSTSRVLTTEWIPGQEKRAKFPTSKAPISAACTASLVLTGFVHADPHEGNLMLQDDGKVVFLDFGLMSRVDGDIMESFATGIRACLAEDYATLAFVFQKVGAMAATEGGSSRFGALAEVLNGKLSKRWKMFTPPYCLLLIRTFLTLEGIAAQVDPDFNIYEMSLPWALRRSLAPTSPQGVATLRGSL</sequence>
<dbReference type="PANTHER" id="PTHR10566">
    <property type="entry name" value="CHAPERONE-ACTIVITY OF BC1 COMPLEX CABC1 -RELATED"/>
    <property type="match status" value="1"/>
</dbReference>
<evidence type="ECO:0000313" key="5">
    <source>
        <dbReference type="Proteomes" id="UP000002729"/>
    </source>
</evidence>
<dbReference type="Pfam" id="PF03109">
    <property type="entry name" value="ABC1"/>
    <property type="match status" value="1"/>
</dbReference>
<dbReference type="InterPro" id="IPR004147">
    <property type="entry name" value="ABC1_dom"/>
</dbReference>
<comment type="similarity">
    <text evidence="1">Belongs to the protein kinase superfamily. ADCK protein kinase family.</text>
</comment>
<dbReference type="SUPFAM" id="SSF56112">
    <property type="entry name" value="Protein kinase-like (PK-like)"/>
    <property type="match status" value="1"/>
</dbReference>
<feature type="signal peptide" evidence="2">
    <location>
        <begin position="1"/>
        <end position="19"/>
    </location>
</feature>
<dbReference type="OrthoDB" id="200670at2759"/>
<proteinExistence type="inferred from homology"/>
<dbReference type="eggNOG" id="KOG1235">
    <property type="taxonomic scope" value="Eukaryota"/>
</dbReference>
<dbReference type="PANTHER" id="PTHR10566:SF123">
    <property type="entry name" value="PROTEIN KINASE SUPERFAMILY PROTEIN"/>
    <property type="match status" value="1"/>
</dbReference>
<dbReference type="Proteomes" id="UP000002729">
    <property type="component" value="Unassembled WGS sequence"/>
</dbReference>
<dbReference type="CDD" id="cd05121">
    <property type="entry name" value="ABC1_ADCK3-like"/>
    <property type="match status" value="1"/>
</dbReference>
<dbReference type="OMA" id="DFNIYEM"/>
<accession>F0YKF2</accession>
<feature type="chain" id="PRO_5003261138" description="ABC1 atypical kinase-like domain-containing protein" evidence="2">
    <location>
        <begin position="20"/>
        <end position="473"/>
    </location>
</feature>
<dbReference type="RefSeq" id="XP_009040892.1">
    <property type="nucleotide sequence ID" value="XM_009042644.1"/>
</dbReference>
<dbReference type="InParanoid" id="F0YKF2"/>
<dbReference type="AlphaFoldDB" id="F0YKF2"/>
<organism evidence="5">
    <name type="scientific">Aureococcus anophagefferens</name>
    <name type="common">Harmful bloom alga</name>
    <dbReference type="NCBI Taxonomy" id="44056"/>
    <lineage>
        <taxon>Eukaryota</taxon>
        <taxon>Sar</taxon>
        <taxon>Stramenopiles</taxon>
        <taxon>Ochrophyta</taxon>
        <taxon>Pelagophyceae</taxon>
        <taxon>Pelagomonadales</taxon>
        <taxon>Pelagomonadaceae</taxon>
        <taxon>Aureococcus</taxon>
    </lineage>
</organism>
<evidence type="ECO:0000313" key="4">
    <source>
        <dbReference type="EMBL" id="EGB04334.1"/>
    </source>
</evidence>
<evidence type="ECO:0000256" key="1">
    <source>
        <dbReference type="ARBA" id="ARBA00009670"/>
    </source>
</evidence>
<dbReference type="InterPro" id="IPR011009">
    <property type="entry name" value="Kinase-like_dom_sf"/>
</dbReference>
<evidence type="ECO:0000259" key="3">
    <source>
        <dbReference type="Pfam" id="PF03109"/>
    </source>
</evidence>
<gene>
    <name evidence="4" type="ORF">AURANDRAFT_32640</name>
</gene>
<keyword evidence="2" id="KW-0732">Signal</keyword>
<keyword evidence="5" id="KW-1185">Reference proteome</keyword>
<dbReference type="GeneID" id="20221176"/>
<feature type="non-terminal residue" evidence="4">
    <location>
        <position position="473"/>
    </location>
</feature>
<feature type="domain" description="ABC1 atypical kinase-like" evidence="3">
    <location>
        <begin position="142"/>
        <end position="380"/>
    </location>
</feature>
<name>F0YKF2_AURAN</name>
<dbReference type="KEGG" id="aaf:AURANDRAFT_32640"/>
<reference evidence="4 5" key="1">
    <citation type="journal article" date="2011" name="Proc. Natl. Acad. Sci. U.S.A.">
        <title>Niche of harmful alga Aureococcus anophagefferens revealed through ecogenomics.</title>
        <authorList>
            <person name="Gobler C.J."/>
            <person name="Berry D.L."/>
            <person name="Dyhrman S.T."/>
            <person name="Wilhelm S.W."/>
            <person name="Salamov A."/>
            <person name="Lobanov A.V."/>
            <person name="Zhang Y."/>
            <person name="Collier J.L."/>
            <person name="Wurch L.L."/>
            <person name="Kustka A.B."/>
            <person name="Dill B.D."/>
            <person name="Shah M."/>
            <person name="VerBerkmoes N.C."/>
            <person name="Kuo A."/>
            <person name="Terry A."/>
            <person name="Pangilinan J."/>
            <person name="Lindquist E.A."/>
            <person name="Lucas S."/>
            <person name="Paulsen I.T."/>
            <person name="Hattenrath-Lehmann T.K."/>
            <person name="Talmage S.C."/>
            <person name="Walker E.A."/>
            <person name="Koch F."/>
            <person name="Burson A.M."/>
            <person name="Marcoval M.A."/>
            <person name="Tang Y.Z."/>
            <person name="Lecleir G.R."/>
            <person name="Coyne K.J."/>
            <person name="Berg G.M."/>
            <person name="Bertrand E.M."/>
            <person name="Saito M.A."/>
            <person name="Gladyshev V.N."/>
            <person name="Grigoriev I.V."/>
        </authorList>
    </citation>
    <scope>NUCLEOTIDE SEQUENCE [LARGE SCALE GENOMIC DNA]</scope>
    <source>
        <strain evidence="5">CCMP 1984</strain>
    </source>
</reference>
<evidence type="ECO:0000256" key="2">
    <source>
        <dbReference type="SAM" id="SignalP"/>
    </source>
</evidence>
<dbReference type="EMBL" id="GL833152">
    <property type="protein sequence ID" value="EGB04334.1"/>
    <property type="molecule type" value="Genomic_DNA"/>
</dbReference>
<dbReference type="InterPro" id="IPR050154">
    <property type="entry name" value="UbiB_kinase"/>
</dbReference>
<protein>
    <recommendedName>
        <fullName evidence="3">ABC1 atypical kinase-like domain-containing protein</fullName>
    </recommendedName>
</protein>